<evidence type="ECO:0000313" key="2">
    <source>
        <dbReference type="EMBL" id="MBE0347120.1"/>
    </source>
</evidence>
<dbReference type="Gene3D" id="3.20.20.70">
    <property type="entry name" value="Aldolase class I"/>
    <property type="match status" value="1"/>
</dbReference>
<dbReference type="PANTHER" id="PTHR47916">
    <property type="entry name" value="FRUCTOSE-BISPHOSPHATE ALDOLASE CLASS 1"/>
    <property type="match status" value="1"/>
</dbReference>
<dbReference type="InterPro" id="IPR013785">
    <property type="entry name" value="Aldolase_TIM"/>
</dbReference>
<evidence type="ECO:0000256" key="1">
    <source>
        <dbReference type="PIRSR" id="PIRSR038992-1"/>
    </source>
</evidence>
<dbReference type="InterPro" id="IPR041720">
    <property type="entry name" value="FbaB-like"/>
</dbReference>
<dbReference type="RefSeq" id="WP_147389385.1">
    <property type="nucleotide sequence ID" value="NZ_AQHF01000026.1"/>
</dbReference>
<comment type="caution">
    <text evidence="2">The sequence shown here is derived from an EMBL/GenBank/DDBJ whole genome shotgun (WGS) entry which is preliminary data.</text>
</comment>
<dbReference type="SMART" id="SM01133">
    <property type="entry name" value="DeoC"/>
    <property type="match status" value="1"/>
</dbReference>
<proteinExistence type="predicted"/>
<evidence type="ECO:0008006" key="4">
    <source>
        <dbReference type="Google" id="ProtNLM"/>
    </source>
</evidence>
<dbReference type="GO" id="GO:0004332">
    <property type="term" value="F:fructose-bisphosphate aldolase activity"/>
    <property type="evidence" value="ECO:0007669"/>
    <property type="project" value="InterPro"/>
</dbReference>
<dbReference type="InterPro" id="IPR002915">
    <property type="entry name" value="DeoC/FbaB/LacD_aldolase"/>
</dbReference>
<feature type="active site" description="Schiff-base intermediate with dihydroxyacetone-P" evidence="1">
    <location>
        <position position="179"/>
    </location>
</feature>
<protein>
    <recommendedName>
        <fullName evidence="4">Fructose-bisphosphate aldolase</fullName>
    </recommendedName>
</protein>
<sequence>MSYFGRKLRLSRLLYPEQSAGLIVPIDHGLTVGPIKGIESTQAIQSWVSNANISAIIAHKGMIEKLILADAIPSSTGVMVHLNGMNSLFEDADTKQLVTDLAYAVQLGADAVSIQVNFTESNAAHNTRLLGAVADKAHALGIPLLSMVYDKANAQGIEAVDRMRSFIRMGVELGSDALKIGFPEKDEYLPDLLSASDDGTPIFFAGGEKGDENILLHKAQSAMEYGAKGLCIGRGVFQSDNKDFLLSRLAKVLRNTPCASQPSMSVVDEQEPVSYAG</sequence>
<organism evidence="2 3">
    <name type="scientific">Pseudoalteromonas peptidolytica F12-50-A1</name>
    <dbReference type="NCBI Taxonomy" id="1315280"/>
    <lineage>
        <taxon>Bacteria</taxon>
        <taxon>Pseudomonadati</taxon>
        <taxon>Pseudomonadota</taxon>
        <taxon>Gammaproteobacteria</taxon>
        <taxon>Alteromonadales</taxon>
        <taxon>Pseudoalteromonadaceae</taxon>
        <taxon>Pseudoalteromonas</taxon>
    </lineage>
</organism>
<dbReference type="EMBL" id="AQHF01000026">
    <property type="protein sequence ID" value="MBE0347120.1"/>
    <property type="molecule type" value="Genomic_DNA"/>
</dbReference>
<feature type="active site" description="Proton donor" evidence="1">
    <location>
        <position position="149"/>
    </location>
</feature>
<name>A0A8I0MWE0_9GAMM</name>
<dbReference type="Proteomes" id="UP000660708">
    <property type="component" value="Unassembled WGS sequence"/>
</dbReference>
<reference evidence="2 3" key="1">
    <citation type="submission" date="2015-06" db="EMBL/GenBank/DDBJ databases">
        <title>Genome sequence of Pseudoalteromonas peptidolytica.</title>
        <authorList>
            <person name="Xie B.-B."/>
            <person name="Rong J.-C."/>
            <person name="Qin Q.-L."/>
            <person name="Zhang Y.-Z."/>
        </authorList>
    </citation>
    <scope>NUCLEOTIDE SEQUENCE [LARGE SCALE GENOMIC DNA]</scope>
    <source>
        <strain evidence="2 3">F12-50-A1</strain>
    </source>
</reference>
<dbReference type="Pfam" id="PF01791">
    <property type="entry name" value="DeoC"/>
    <property type="match status" value="1"/>
</dbReference>
<dbReference type="PANTHER" id="PTHR47916:SF1">
    <property type="entry name" value="3-HYDROXY-5-PHOSPHONOOXYPENTANE-2,4-DIONE THIOLASE"/>
    <property type="match status" value="1"/>
</dbReference>
<dbReference type="InterPro" id="IPR050456">
    <property type="entry name" value="DeoC/FbaB_aldolase"/>
</dbReference>
<gene>
    <name evidence="2" type="ORF">PPEP_a1518</name>
</gene>
<accession>A0A8I0MWE0</accession>
<dbReference type="PIRSF" id="PIRSF038992">
    <property type="entry name" value="Aldolase_Ia"/>
    <property type="match status" value="1"/>
</dbReference>
<dbReference type="AlphaFoldDB" id="A0A8I0MWE0"/>
<dbReference type="SUPFAM" id="SSF51569">
    <property type="entry name" value="Aldolase"/>
    <property type="match status" value="1"/>
</dbReference>
<keyword evidence="3" id="KW-1185">Reference proteome</keyword>
<evidence type="ECO:0000313" key="3">
    <source>
        <dbReference type="Proteomes" id="UP000660708"/>
    </source>
</evidence>